<dbReference type="AlphaFoldDB" id="A0A1F5EW76"/>
<comment type="caution">
    <text evidence="1">The sequence shown here is derived from an EMBL/GenBank/DDBJ whole genome shotgun (WGS) entry which is preliminary data.</text>
</comment>
<dbReference type="Proteomes" id="UP000177390">
    <property type="component" value="Unassembled WGS sequence"/>
</dbReference>
<protein>
    <submittedName>
        <fullName evidence="1">Uncharacterized protein</fullName>
    </submittedName>
</protein>
<dbReference type="EMBL" id="MFAH01000023">
    <property type="protein sequence ID" value="OGD71526.1"/>
    <property type="molecule type" value="Genomic_DNA"/>
</dbReference>
<reference evidence="1 2" key="1">
    <citation type="journal article" date="2016" name="Nat. Commun.">
        <title>Thousands of microbial genomes shed light on interconnected biogeochemical processes in an aquifer system.</title>
        <authorList>
            <person name="Anantharaman K."/>
            <person name="Brown C.T."/>
            <person name="Hug L.A."/>
            <person name="Sharon I."/>
            <person name="Castelle C.J."/>
            <person name="Probst A.J."/>
            <person name="Thomas B.C."/>
            <person name="Singh A."/>
            <person name="Wilkins M.J."/>
            <person name="Karaoz U."/>
            <person name="Brodie E.L."/>
            <person name="Williams K.H."/>
            <person name="Hubbard S.S."/>
            <person name="Banfield J.F."/>
        </authorList>
    </citation>
    <scope>NUCLEOTIDE SEQUENCE [LARGE SCALE GENOMIC DNA]</scope>
</reference>
<accession>A0A1F5EW76</accession>
<gene>
    <name evidence="1" type="ORF">A3D09_02190</name>
</gene>
<name>A0A1F5EW76_9BACT</name>
<organism evidence="1 2">
    <name type="scientific">Candidatus Collierbacteria bacterium RIFCSPHIGHO2_02_FULL_49_10</name>
    <dbReference type="NCBI Taxonomy" id="1817723"/>
    <lineage>
        <taxon>Bacteria</taxon>
        <taxon>Candidatus Collieribacteriota</taxon>
    </lineage>
</organism>
<sequence length="249" mass="29007">MPTPPEKRLLYPLCGFLIQKKLSEEGKGLRRPLHIRLQDFGSLFGGRRPTVGQINQLKAELVGLAGDMDGKLLEIVNRRQVFTNFTRSYRENIALILKYKRSDLENYVAELREGDRLRFEGASSNRLTFSSQDHQFRFRGRSMWVRQSERGIPVRLNICLLMFRHSVADPEHQGEEQNLESQVAGYRVGHPVNYDALYQLIFTRRGEEGPRDDKFRPIRDAIIGLNRRAHSSLHRYIFEQENQSVRVIV</sequence>
<evidence type="ECO:0000313" key="1">
    <source>
        <dbReference type="EMBL" id="OGD71526.1"/>
    </source>
</evidence>
<evidence type="ECO:0000313" key="2">
    <source>
        <dbReference type="Proteomes" id="UP000177390"/>
    </source>
</evidence>
<proteinExistence type="predicted"/>